<dbReference type="PIRSF" id="PIRSF015626">
    <property type="entry name" value="FdhD"/>
    <property type="match status" value="1"/>
</dbReference>
<proteinExistence type="inferred from homology"/>
<organism evidence="4 5">
    <name type="scientific">Zhengella mangrovi</name>
    <dbReference type="NCBI Taxonomy" id="1982044"/>
    <lineage>
        <taxon>Bacteria</taxon>
        <taxon>Pseudomonadati</taxon>
        <taxon>Pseudomonadota</taxon>
        <taxon>Alphaproteobacteria</taxon>
        <taxon>Hyphomicrobiales</taxon>
        <taxon>Notoacmeibacteraceae</taxon>
        <taxon>Zhengella</taxon>
    </lineage>
</organism>
<evidence type="ECO:0000313" key="4">
    <source>
        <dbReference type="EMBL" id="PHP67050.1"/>
    </source>
</evidence>
<dbReference type="GO" id="GO:0097163">
    <property type="term" value="F:sulfur carrier activity"/>
    <property type="evidence" value="ECO:0007669"/>
    <property type="project" value="UniProtKB-UniRule"/>
</dbReference>
<dbReference type="PANTHER" id="PTHR30592">
    <property type="entry name" value="FORMATE DEHYDROGENASE"/>
    <property type="match status" value="1"/>
</dbReference>
<dbReference type="InterPro" id="IPR003786">
    <property type="entry name" value="FdhD"/>
</dbReference>
<dbReference type="GO" id="GO:0005737">
    <property type="term" value="C:cytoplasm"/>
    <property type="evidence" value="ECO:0007669"/>
    <property type="project" value="UniProtKB-SubCell"/>
</dbReference>
<dbReference type="Gene3D" id="3.40.140.10">
    <property type="entry name" value="Cytidine Deaminase, domain 2"/>
    <property type="match status" value="1"/>
</dbReference>
<comment type="function">
    <text evidence="3">Required for formate dehydrogenase (FDH) activity. Acts as a sulfur carrier protein that transfers sulfur from IscS to the molybdenum cofactor prior to its insertion into FDH.</text>
</comment>
<comment type="caution">
    <text evidence="4">The sequence shown here is derived from an EMBL/GenBank/DDBJ whole genome shotgun (WGS) entry which is preliminary data.</text>
</comment>
<dbReference type="EMBL" id="PDVP01000005">
    <property type="protein sequence ID" value="PHP67050.1"/>
    <property type="molecule type" value="Genomic_DNA"/>
</dbReference>
<evidence type="ECO:0000256" key="3">
    <source>
        <dbReference type="HAMAP-Rule" id="MF_00187"/>
    </source>
</evidence>
<keyword evidence="1 3" id="KW-0963">Cytoplasm</keyword>
<sequence>MKSARRIPTQAWRLGRYETASRELAAEAAVAISYNGVSHAVLMATPADLEDLAVGFSLSEGIAASVADIEAVAVLEDARGFDVQVRLATDAGDRLAARRRAMAGPVGCGMCGLESIDAALREPPKVAATARLRPLDIAEACSVLAHAQSLNQLTRSVHGAGFFVPGRGLVAIREDVGRHNALDKLVGAMAGADGMGAGAIVTSSRVSIELIQKAAAAGCGVLIAISAPTLLAVEMAERANITLVAIARGEEFEIFTHPDRIKEGALPHVA</sequence>
<keyword evidence="5" id="KW-1185">Reference proteome</keyword>
<dbReference type="Gene3D" id="3.10.20.10">
    <property type="match status" value="1"/>
</dbReference>
<name>A0A2G1QNL4_9HYPH</name>
<comment type="caution">
    <text evidence="3">Lacks conserved residue(s) required for the propagation of feature annotation.</text>
</comment>
<comment type="similarity">
    <text evidence="3">Belongs to the FdhD family.</text>
</comment>
<evidence type="ECO:0000256" key="1">
    <source>
        <dbReference type="ARBA" id="ARBA00022490"/>
    </source>
</evidence>
<dbReference type="SUPFAM" id="SSF53927">
    <property type="entry name" value="Cytidine deaminase-like"/>
    <property type="match status" value="1"/>
</dbReference>
<dbReference type="PANTHER" id="PTHR30592:SF1">
    <property type="entry name" value="SULFUR CARRIER PROTEIN FDHD"/>
    <property type="match status" value="1"/>
</dbReference>
<evidence type="ECO:0000313" key="5">
    <source>
        <dbReference type="Proteomes" id="UP000221168"/>
    </source>
</evidence>
<keyword evidence="2 3" id="KW-0501">Molybdenum cofactor biosynthesis</keyword>
<evidence type="ECO:0000256" key="2">
    <source>
        <dbReference type="ARBA" id="ARBA00023150"/>
    </source>
</evidence>
<dbReference type="AlphaFoldDB" id="A0A2G1QNL4"/>
<dbReference type="Proteomes" id="UP000221168">
    <property type="component" value="Unassembled WGS sequence"/>
</dbReference>
<dbReference type="InterPro" id="IPR016193">
    <property type="entry name" value="Cytidine_deaminase-like"/>
</dbReference>
<reference evidence="4 5" key="1">
    <citation type="submission" date="2017-10" db="EMBL/GenBank/DDBJ databases">
        <title>Sedimentibacterium mangrovi gen. nov., sp. nov., a novel member of family Phyllobacteriacea isolated from mangrove sediment.</title>
        <authorList>
            <person name="Liao H."/>
            <person name="Tian Y."/>
        </authorList>
    </citation>
    <scope>NUCLEOTIDE SEQUENCE [LARGE SCALE GENOMIC DNA]</scope>
    <source>
        <strain evidence="4 5">X9-2-2</strain>
    </source>
</reference>
<dbReference type="NCBIfam" id="TIGR00129">
    <property type="entry name" value="fdhD_narQ"/>
    <property type="match status" value="1"/>
</dbReference>
<accession>A0A2G1QNL4</accession>
<dbReference type="RefSeq" id="WP_099306370.1">
    <property type="nucleotide sequence ID" value="NZ_PDVP01000005.1"/>
</dbReference>
<dbReference type="OrthoDB" id="3197277at2"/>
<keyword evidence="4" id="KW-0808">Transferase</keyword>
<dbReference type="Pfam" id="PF02634">
    <property type="entry name" value="FdhD-NarQ"/>
    <property type="match status" value="1"/>
</dbReference>
<dbReference type="GO" id="GO:0016783">
    <property type="term" value="F:sulfurtransferase activity"/>
    <property type="evidence" value="ECO:0007669"/>
    <property type="project" value="InterPro"/>
</dbReference>
<dbReference type="GO" id="GO:0006777">
    <property type="term" value="P:Mo-molybdopterin cofactor biosynthetic process"/>
    <property type="evidence" value="ECO:0007669"/>
    <property type="project" value="UniProtKB-UniRule"/>
</dbReference>
<feature type="active site" description="Cysteine persulfide intermediate" evidence="3">
    <location>
        <position position="108"/>
    </location>
</feature>
<comment type="subcellular location">
    <subcellularLocation>
        <location evidence="3">Cytoplasm</location>
    </subcellularLocation>
</comment>
<dbReference type="HAMAP" id="MF_00187">
    <property type="entry name" value="FdhD"/>
    <property type="match status" value="1"/>
</dbReference>
<protein>
    <recommendedName>
        <fullName evidence="3">Sulfur carrier protein FdhD</fullName>
    </recommendedName>
</protein>
<gene>
    <name evidence="3" type="primary">fdhD</name>
    <name evidence="4" type="ORF">CSC94_10890</name>
</gene>